<dbReference type="eggNOG" id="COG3480">
    <property type="taxonomic scope" value="Bacteria"/>
</dbReference>
<name>A0A0R1XKF5_9LACO</name>
<feature type="domain" description="PDZ" evidence="3">
    <location>
        <begin position="138"/>
        <end position="204"/>
    </location>
</feature>
<dbReference type="OrthoDB" id="2356897at2"/>
<evidence type="ECO:0000256" key="1">
    <source>
        <dbReference type="SAM" id="Phobius"/>
    </source>
</evidence>
<keyword evidence="1" id="KW-0812">Transmembrane</keyword>
<dbReference type="InterPro" id="IPR020568">
    <property type="entry name" value="Ribosomal_Su5_D2-typ_SF"/>
</dbReference>
<dbReference type="GO" id="GO:0004252">
    <property type="term" value="F:serine-type endopeptidase activity"/>
    <property type="evidence" value="ECO:0007669"/>
    <property type="project" value="InterPro"/>
</dbReference>
<reference evidence="4 5" key="1">
    <citation type="journal article" date="2015" name="Genome Announc.">
        <title>Expanding the biotechnology potential of lactobacilli through comparative genomics of 213 strains and associated genera.</title>
        <authorList>
            <person name="Sun Z."/>
            <person name="Harris H.M."/>
            <person name="McCann A."/>
            <person name="Guo C."/>
            <person name="Argimon S."/>
            <person name="Zhang W."/>
            <person name="Yang X."/>
            <person name="Jeffery I.B."/>
            <person name="Cooney J.C."/>
            <person name="Kagawa T.F."/>
            <person name="Liu W."/>
            <person name="Song Y."/>
            <person name="Salvetti E."/>
            <person name="Wrobel A."/>
            <person name="Rasinkangas P."/>
            <person name="Parkhill J."/>
            <person name="Rea M.C."/>
            <person name="O'Sullivan O."/>
            <person name="Ritari J."/>
            <person name="Douillard F.P."/>
            <person name="Paul Ross R."/>
            <person name="Yang R."/>
            <person name="Briner A.E."/>
            <person name="Felis G.E."/>
            <person name="de Vos W.M."/>
            <person name="Barrangou R."/>
            <person name="Klaenhammer T.R."/>
            <person name="Caufield P.W."/>
            <person name="Cui Y."/>
            <person name="Zhang H."/>
            <person name="O'Toole P.W."/>
        </authorList>
    </citation>
    <scope>NUCLEOTIDE SEQUENCE [LARGE SCALE GENOMIC DNA]</scope>
    <source>
        <strain evidence="4 5">DSM 16991</strain>
    </source>
</reference>
<sequence>MKQTPNETPKKHRGLWWKILLPILILVLLAANFVPLNNWFIEMPGSAEPLAQYVKVDGKRDTAKGSFSLTTVGIAQATAMQLLLSKTRPYEDIVSRNDVMGGEDNATFDRVQQYYMTSAINNAIAVAYKAAHEQYTIHYLGIYVLAVESKSAFAGKLQVGDTITKVNGRHFNASTGYINYIRQHKVGDTVTLTYTRGSKTLTASGKLYRLAQTKKPGIGITLTDRTKVTTKIPVSANVAQIGGPSAGLMFSLQIYDQLTGSKLRQGRHIAGTGEIAPDGTVGQIGGPEKKVYIAAKEGATIFFAPHTKVTKAIKKLDPGFEDNYAVAKKAAKDSHLKITVVPVEKFGDAVKYLQTH</sequence>
<comment type="caution">
    <text evidence="4">The sequence shown here is derived from an EMBL/GenBank/DDBJ whole genome shotgun (WGS) entry which is preliminary data.</text>
</comment>
<gene>
    <name evidence="4" type="ORF">FC91_GL001907</name>
</gene>
<proteinExistence type="predicted"/>
<evidence type="ECO:0000259" key="2">
    <source>
        <dbReference type="Pfam" id="PF05362"/>
    </source>
</evidence>
<dbReference type="Pfam" id="PF05362">
    <property type="entry name" value="Lon_C"/>
    <property type="match status" value="1"/>
</dbReference>
<dbReference type="GO" id="GO:0006508">
    <property type="term" value="P:proteolysis"/>
    <property type="evidence" value="ECO:0007669"/>
    <property type="project" value="InterPro"/>
</dbReference>
<keyword evidence="1" id="KW-0472">Membrane</keyword>
<keyword evidence="1" id="KW-1133">Transmembrane helix</keyword>
<dbReference type="PATRIC" id="fig|1122147.4.peg.1976"/>
<dbReference type="Gene3D" id="2.30.42.10">
    <property type="match status" value="1"/>
</dbReference>
<evidence type="ECO:0000313" key="4">
    <source>
        <dbReference type="EMBL" id="KRM28443.1"/>
    </source>
</evidence>
<dbReference type="AlphaFoldDB" id="A0A0R1XKF5"/>
<dbReference type="GO" id="GO:0004176">
    <property type="term" value="F:ATP-dependent peptidase activity"/>
    <property type="evidence" value="ECO:0007669"/>
    <property type="project" value="InterPro"/>
</dbReference>
<dbReference type="EMBL" id="AZFW01000032">
    <property type="protein sequence ID" value="KRM28443.1"/>
    <property type="molecule type" value="Genomic_DNA"/>
</dbReference>
<dbReference type="InterPro" id="IPR036034">
    <property type="entry name" value="PDZ_sf"/>
</dbReference>
<accession>A0A0R1XKF5</accession>
<dbReference type="RefSeq" id="WP_035439585.1">
    <property type="nucleotide sequence ID" value="NZ_AUEH01000001.1"/>
</dbReference>
<dbReference type="Proteomes" id="UP000050949">
    <property type="component" value="Unassembled WGS sequence"/>
</dbReference>
<feature type="transmembrane region" description="Helical" evidence="1">
    <location>
        <begin position="15"/>
        <end position="34"/>
    </location>
</feature>
<dbReference type="SUPFAM" id="SSF54211">
    <property type="entry name" value="Ribosomal protein S5 domain 2-like"/>
    <property type="match status" value="1"/>
</dbReference>
<dbReference type="NCBIfam" id="NF041438">
    <property type="entry name" value="SepM_fam_S16"/>
    <property type="match status" value="1"/>
</dbReference>
<evidence type="ECO:0000313" key="5">
    <source>
        <dbReference type="Proteomes" id="UP000050949"/>
    </source>
</evidence>
<feature type="domain" description="Lon proteolytic" evidence="2">
    <location>
        <begin position="213"/>
        <end position="309"/>
    </location>
</feature>
<organism evidence="4 5">
    <name type="scientific">Schleiferilactobacillus harbinensis DSM 16991</name>
    <dbReference type="NCBI Taxonomy" id="1122147"/>
    <lineage>
        <taxon>Bacteria</taxon>
        <taxon>Bacillati</taxon>
        <taxon>Bacillota</taxon>
        <taxon>Bacilli</taxon>
        <taxon>Lactobacillales</taxon>
        <taxon>Lactobacillaceae</taxon>
        <taxon>Schleiferilactobacillus</taxon>
    </lineage>
</organism>
<protein>
    <recommendedName>
        <fullName evidence="6">Endopeptidase La</fullName>
    </recommendedName>
</protein>
<dbReference type="InterPro" id="IPR001478">
    <property type="entry name" value="PDZ"/>
</dbReference>
<dbReference type="Pfam" id="PF13180">
    <property type="entry name" value="PDZ_2"/>
    <property type="match status" value="1"/>
</dbReference>
<dbReference type="InterPro" id="IPR008269">
    <property type="entry name" value="Lon_proteolytic"/>
</dbReference>
<evidence type="ECO:0000259" key="3">
    <source>
        <dbReference type="Pfam" id="PF13180"/>
    </source>
</evidence>
<evidence type="ECO:0008006" key="6">
    <source>
        <dbReference type="Google" id="ProtNLM"/>
    </source>
</evidence>